<keyword evidence="10" id="KW-1185">Reference proteome</keyword>
<gene>
    <name evidence="9" type="ORF">HU200_059358</name>
</gene>
<comment type="caution">
    <text evidence="9">The sequence shown here is derived from an EMBL/GenBank/DDBJ whole genome shotgun (WGS) entry which is preliminary data.</text>
</comment>
<evidence type="ECO:0000256" key="4">
    <source>
        <dbReference type="ARBA" id="ARBA00023163"/>
    </source>
</evidence>
<dbReference type="Pfam" id="PF02183">
    <property type="entry name" value="HALZ"/>
    <property type="match status" value="1"/>
</dbReference>
<keyword evidence="5 6" id="KW-0371">Homeobox</keyword>
<keyword evidence="3" id="KW-0805">Transcription regulation</keyword>
<dbReference type="SUPFAM" id="SSF46689">
    <property type="entry name" value="Homeodomain-like"/>
    <property type="match status" value="1"/>
</dbReference>
<dbReference type="SMART" id="SM00340">
    <property type="entry name" value="HALZ"/>
    <property type="match status" value="1"/>
</dbReference>
<organism evidence="9 10">
    <name type="scientific">Digitaria exilis</name>
    <dbReference type="NCBI Taxonomy" id="1010633"/>
    <lineage>
        <taxon>Eukaryota</taxon>
        <taxon>Viridiplantae</taxon>
        <taxon>Streptophyta</taxon>
        <taxon>Embryophyta</taxon>
        <taxon>Tracheophyta</taxon>
        <taxon>Spermatophyta</taxon>
        <taxon>Magnoliopsida</taxon>
        <taxon>Liliopsida</taxon>
        <taxon>Poales</taxon>
        <taxon>Poaceae</taxon>
        <taxon>PACMAD clade</taxon>
        <taxon>Panicoideae</taxon>
        <taxon>Panicodae</taxon>
        <taxon>Paniceae</taxon>
        <taxon>Anthephorinae</taxon>
        <taxon>Digitaria</taxon>
    </lineage>
</organism>
<evidence type="ECO:0000256" key="2">
    <source>
        <dbReference type="ARBA" id="ARBA00006074"/>
    </source>
</evidence>
<keyword evidence="4" id="KW-0804">Transcription</keyword>
<evidence type="ECO:0000256" key="6">
    <source>
        <dbReference type="RuleBase" id="RU000682"/>
    </source>
</evidence>
<dbReference type="AlphaFoldDB" id="A0A835ACT6"/>
<comment type="similarity">
    <text evidence="2">Belongs to the HD-ZIP homeobox family. Class II subfamily.</text>
</comment>
<dbReference type="OrthoDB" id="6159439at2759"/>
<comment type="subcellular location">
    <subcellularLocation>
        <location evidence="1 5 6">Nucleus</location>
    </subcellularLocation>
</comment>
<dbReference type="GO" id="GO:0005634">
    <property type="term" value="C:nucleus"/>
    <property type="evidence" value="ECO:0007669"/>
    <property type="project" value="UniProtKB-SubCell"/>
</dbReference>
<dbReference type="InterPro" id="IPR001356">
    <property type="entry name" value="HD"/>
</dbReference>
<evidence type="ECO:0000256" key="5">
    <source>
        <dbReference type="PROSITE-ProRule" id="PRU00108"/>
    </source>
</evidence>
<dbReference type="InterPro" id="IPR003106">
    <property type="entry name" value="Leu_zip_homeo"/>
</dbReference>
<reference evidence="9" key="1">
    <citation type="submission" date="2020-07" db="EMBL/GenBank/DDBJ databases">
        <title>Genome sequence and genetic diversity analysis of an under-domesticated orphan crop, white fonio (Digitaria exilis).</title>
        <authorList>
            <person name="Bennetzen J.L."/>
            <person name="Chen S."/>
            <person name="Ma X."/>
            <person name="Wang X."/>
            <person name="Yssel A.E.J."/>
            <person name="Chaluvadi S.R."/>
            <person name="Johnson M."/>
            <person name="Gangashetty P."/>
            <person name="Hamidou F."/>
            <person name="Sanogo M.D."/>
            <person name="Zwaenepoel A."/>
            <person name="Wallace J."/>
            <person name="Van De Peer Y."/>
            <person name="Van Deynze A."/>
        </authorList>
    </citation>
    <scope>NUCLEOTIDE SEQUENCE</scope>
    <source>
        <tissue evidence="9">Leaves</tissue>
    </source>
</reference>
<name>A0A835ACT6_9POAL</name>
<dbReference type="GO" id="GO:0043565">
    <property type="term" value="F:sequence-specific DNA binding"/>
    <property type="evidence" value="ECO:0007669"/>
    <property type="project" value="InterPro"/>
</dbReference>
<dbReference type="Proteomes" id="UP000636709">
    <property type="component" value="Unassembled WGS sequence"/>
</dbReference>
<dbReference type="Gene3D" id="1.10.10.60">
    <property type="entry name" value="Homeodomain-like"/>
    <property type="match status" value="1"/>
</dbReference>
<keyword evidence="5 6" id="KW-0539">Nucleus</keyword>
<feature type="region of interest" description="Disordered" evidence="7">
    <location>
        <begin position="74"/>
        <end position="101"/>
    </location>
</feature>
<keyword evidence="5 6" id="KW-0238">DNA-binding</keyword>
<dbReference type="InterPro" id="IPR050762">
    <property type="entry name" value="HD-ZIP_Homeobox_LZ_Class_II"/>
</dbReference>
<feature type="DNA-binding region" description="Homeobox" evidence="5">
    <location>
        <begin position="98"/>
        <end position="157"/>
    </location>
</feature>
<evidence type="ECO:0000256" key="7">
    <source>
        <dbReference type="SAM" id="MobiDB-lite"/>
    </source>
</evidence>
<dbReference type="PANTHER" id="PTHR45714:SF78">
    <property type="entry name" value="HOMEOBOX-LEUCINE ZIPPER PROTEIN HOX18"/>
    <property type="match status" value="1"/>
</dbReference>
<dbReference type="EMBL" id="JACEFO010002479">
    <property type="protein sequence ID" value="KAF8658862.1"/>
    <property type="molecule type" value="Genomic_DNA"/>
</dbReference>
<dbReference type="PANTHER" id="PTHR45714">
    <property type="entry name" value="HOMEOBOX-LEUCINE ZIPPER PROTEIN HAT14"/>
    <property type="match status" value="1"/>
</dbReference>
<proteinExistence type="inferred from homology"/>
<accession>A0A835ACT6</accession>
<evidence type="ECO:0000256" key="3">
    <source>
        <dbReference type="ARBA" id="ARBA00023015"/>
    </source>
</evidence>
<dbReference type="SMART" id="SM00389">
    <property type="entry name" value="HOX"/>
    <property type="match status" value="1"/>
</dbReference>
<evidence type="ECO:0000256" key="1">
    <source>
        <dbReference type="ARBA" id="ARBA00004123"/>
    </source>
</evidence>
<evidence type="ECO:0000259" key="8">
    <source>
        <dbReference type="PROSITE" id="PS50071"/>
    </source>
</evidence>
<dbReference type="PROSITE" id="PS50071">
    <property type="entry name" value="HOMEOBOX_2"/>
    <property type="match status" value="1"/>
</dbReference>
<sequence length="238" mass="25911">MYGASSMEAAEDFGKSWLGLGIGGGGDLKRSHGERRSAAVQFDLLFPQSVKGEAVAVGAKVAEKGARKRLMKMIADDDDDGRRSHEPSPSDDGGDGAGTKKKLRLTKEQSTLLEETFRAHNILSHAQKHELARQVNLSPRQVEVWFQNRRARYVPAATKLKQTEVDCEILKRCCETLTGENQRLKHELAQLQRSSAAAGLYVQFPRATAMAATICPSCEKVTPTSGGETSKSSTSYSS</sequence>
<dbReference type="InterPro" id="IPR009057">
    <property type="entry name" value="Homeodomain-like_sf"/>
</dbReference>
<evidence type="ECO:0000313" key="9">
    <source>
        <dbReference type="EMBL" id="KAF8658862.1"/>
    </source>
</evidence>
<feature type="domain" description="Homeobox" evidence="8">
    <location>
        <begin position="96"/>
        <end position="156"/>
    </location>
</feature>
<evidence type="ECO:0000313" key="10">
    <source>
        <dbReference type="Proteomes" id="UP000636709"/>
    </source>
</evidence>
<dbReference type="CDD" id="cd00086">
    <property type="entry name" value="homeodomain"/>
    <property type="match status" value="1"/>
</dbReference>
<dbReference type="Pfam" id="PF00046">
    <property type="entry name" value="Homeodomain"/>
    <property type="match status" value="1"/>
</dbReference>
<dbReference type="GO" id="GO:0006355">
    <property type="term" value="P:regulation of DNA-templated transcription"/>
    <property type="evidence" value="ECO:0007669"/>
    <property type="project" value="InterPro"/>
</dbReference>
<protein>
    <recommendedName>
        <fullName evidence="8">Homeobox domain-containing protein</fullName>
    </recommendedName>
</protein>